<feature type="transmembrane region" description="Helical" evidence="2">
    <location>
        <begin position="354"/>
        <end position="373"/>
    </location>
</feature>
<dbReference type="Gene3D" id="3.30.70.1430">
    <property type="entry name" value="Multidrug efflux transporter AcrB pore domain"/>
    <property type="match status" value="2"/>
</dbReference>
<feature type="region of interest" description="Disordered" evidence="1">
    <location>
        <begin position="1034"/>
        <end position="1053"/>
    </location>
</feature>
<feature type="transmembrane region" description="Helical" evidence="2">
    <location>
        <begin position="12"/>
        <end position="33"/>
    </location>
</feature>
<dbReference type="InterPro" id="IPR001036">
    <property type="entry name" value="Acrflvin-R"/>
</dbReference>
<organism evidence="3 4">
    <name type="scientific">Marinihelvus fidelis</name>
    <dbReference type="NCBI Taxonomy" id="2613842"/>
    <lineage>
        <taxon>Bacteria</taxon>
        <taxon>Pseudomonadati</taxon>
        <taxon>Pseudomonadota</taxon>
        <taxon>Gammaproteobacteria</taxon>
        <taxon>Chromatiales</taxon>
        <taxon>Wenzhouxiangellaceae</taxon>
        <taxon>Marinihelvus</taxon>
    </lineage>
</organism>
<feature type="transmembrane region" description="Helical" evidence="2">
    <location>
        <begin position="527"/>
        <end position="549"/>
    </location>
</feature>
<keyword evidence="2" id="KW-0472">Membrane</keyword>
<sequence length="1053" mass="117098">MNGLIEWWARNPVAANLLMVGIIISGLFGFAQLEREMEPQVRFPGLEIEVTWPGASPQDVEEQIVARIEEAVSDLDNIEWVRSHSGESYGGVYILAEQQVDFTQFMNDVKIRVDSISSFPSDIEPPQVRQWVNRDEFIRVAVHGDLSERELKRLAETLRREAATLPAVSVVELFGTRREEVSVQVSEDALQRYNMSFNEVAQAIRNHSINQSSGSVRTDVGTYQLTVRSQADTEAEFSDIVIRQTNDGGAIRVGDVATVVDGFEDNPILATLNGEPAVLIQVMTTEVMDIVKASESVSEWIEKRQETLPAGVSLTLWTDQSEAFKSRLATIGNSAGVGLVLVLIFLVLTLRPKVALWVAVGIATAYAGAFVFLPHVGVSLNMLSTFAFLLVLGIVVDDAIVVGEGIHSESHRLGGGVQSAVAGAQLVAKPVIFGVLTTIMAFMPWLFLSGGTSEFTRNITWVVILALAFSLVESLWILPAHLRDLKPRDASRLSWFGRFQKGIADSIVHFAHNHYRGIGQFAVRRRYLTLSFFITALIIGFGMFSTGWVKKSFMPEIESDEIIVNVVLPEGAPYSRALEILKQLQDAEKALVDEVNQRTGGEGELIENWYTRSRRDSVLAIVKLAPPEVRDMSAKDASIRLRELMGEVPDAKEVSVDYTQNNGDPGFELSVRHPDLDLLRSAVNELEDQLRTYDALYDVRNNLESASEEIRITLKPGAHKLGLTLSDVTRQVRQAYYGEEVQRLPRNGQDVRVMVHYPIESRQSIESLKHFRVRTADGREVPLLSVADLEYAPGIKRIQRWNGARAARVSADMKDNVRGDIMEDLNENFFPEWEKRYPGLERGAIGQAEGEARFLREVMFLYIIAFFVMYAMLAVAFHSYWQPILILVAMPFAYVGAVYGHAVLGMTMAIFSYFGIAAAAGVVINDNLVLIDYTNRLREKGMAPLEAVVEAGVVRFRPILLTTLTTIVGLLPMMFEQSIQAKFLVPIVVSLCFGVFCAFFVTLLMVPAMYAIGVDIRSLKARIFNALRSRFGRGTDQDEGSSEGNRPAHGTSH</sequence>
<reference evidence="3 4" key="1">
    <citation type="submission" date="2019-09" db="EMBL/GenBank/DDBJ databases">
        <title>Wenzhouxiangella sp. Genome sequencing and assembly.</title>
        <authorList>
            <person name="Zhang R."/>
        </authorList>
    </citation>
    <scope>NUCLEOTIDE SEQUENCE [LARGE SCALE GENOMIC DNA]</scope>
    <source>
        <strain evidence="3 4">W260</strain>
    </source>
</reference>
<dbReference type="Gene3D" id="3.30.70.1440">
    <property type="entry name" value="Multidrug efflux transporter AcrB pore domain"/>
    <property type="match status" value="1"/>
</dbReference>
<feature type="transmembrane region" description="Helical" evidence="2">
    <location>
        <begin position="859"/>
        <end position="877"/>
    </location>
</feature>
<evidence type="ECO:0000256" key="2">
    <source>
        <dbReference type="SAM" id="Phobius"/>
    </source>
</evidence>
<feature type="transmembrane region" description="Helical" evidence="2">
    <location>
        <begin position="954"/>
        <end position="975"/>
    </location>
</feature>
<dbReference type="GO" id="GO:0042910">
    <property type="term" value="F:xenobiotic transmembrane transporter activity"/>
    <property type="evidence" value="ECO:0007669"/>
    <property type="project" value="TreeGrafter"/>
</dbReference>
<evidence type="ECO:0000313" key="4">
    <source>
        <dbReference type="Proteomes" id="UP000325372"/>
    </source>
</evidence>
<dbReference type="SUPFAM" id="SSF82866">
    <property type="entry name" value="Multidrug efflux transporter AcrB transmembrane domain"/>
    <property type="match status" value="2"/>
</dbReference>
<feature type="transmembrane region" description="Helical" evidence="2">
    <location>
        <begin position="884"/>
        <end position="904"/>
    </location>
</feature>
<feature type="transmembrane region" description="Helical" evidence="2">
    <location>
        <begin position="459"/>
        <end position="478"/>
    </location>
</feature>
<dbReference type="Gene3D" id="3.30.70.1320">
    <property type="entry name" value="Multidrug efflux transporter AcrB pore domain like"/>
    <property type="match status" value="1"/>
</dbReference>
<dbReference type="Pfam" id="PF00873">
    <property type="entry name" value="ACR_tran"/>
    <property type="match status" value="1"/>
</dbReference>
<comment type="caution">
    <text evidence="3">The sequence shown here is derived from an EMBL/GenBank/DDBJ whole genome shotgun (WGS) entry which is preliminary data.</text>
</comment>
<dbReference type="Proteomes" id="UP000325372">
    <property type="component" value="Unassembled WGS sequence"/>
</dbReference>
<evidence type="ECO:0000256" key="1">
    <source>
        <dbReference type="SAM" id="MobiDB-lite"/>
    </source>
</evidence>
<dbReference type="Gene3D" id="1.20.1640.10">
    <property type="entry name" value="Multidrug efflux transporter AcrB transmembrane domain"/>
    <property type="match status" value="2"/>
</dbReference>
<dbReference type="GO" id="GO:0005886">
    <property type="term" value="C:plasma membrane"/>
    <property type="evidence" value="ECO:0007669"/>
    <property type="project" value="TreeGrafter"/>
</dbReference>
<proteinExistence type="predicted"/>
<dbReference type="AlphaFoldDB" id="A0A5N0TAQ9"/>
<dbReference type="RefSeq" id="WP_150864544.1">
    <property type="nucleotide sequence ID" value="NZ_VYXP01000006.1"/>
</dbReference>
<dbReference type="SUPFAM" id="SSF82714">
    <property type="entry name" value="Multidrug efflux transporter AcrB TolC docking domain, DN and DC subdomains"/>
    <property type="match status" value="2"/>
</dbReference>
<dbReference type="Gene3D" id="3.30.2090.10">
    <property type="entry name" value="Multidrug efflux transporter AcrB TolC docking domain, DN and DC subdomains"/>
    <property type="match status" value="2"/>
</dbReference>
<name>A0A5N0TAQ9_9GAMM</name>
<gene>
    <name evidence="3" type="ORF">F3N42_11140</name>
</gene>
<keyword evidence="2" id="KW-0812">Transmembrane</keyword>
<dbReference type="PANTHER" id="PTHR32063">
    <property type="match status" value="1"/>
</dbReference>
<feature type="transmembrane region" description="Helical" evidence="2">
    <location>
        <begin position="426"/>
        <end position="447"/>
    </location>
</feature>
<dbReference type="EMBL" id="VYXP01000006">
    <property type="protein sequence ID" value="KAA9130906.1"/>
    <property type="molecule type" value="Genomic_DNA"/>
</dbReference>
<dbReference type="SUPFAM" id="SSF82693">
    <property type="entry name" value="Multidrug efflux transporter AcrB pore domain, PN1, PN2, PC1 and PC2 subdomains"/>
    <property type="match status" value="2"/>
</dbReference>
<protein>
    <submittedName>
        <fullName evidence="3">Efflux RND transporter permease subunit</fullName>
    </submittedName>
</protein>
<keyword evidence="4" id="KW-1185">Reference proteome</keyword>
<feature type="transmembrane region" description="Helical" evidence="2">
    <location>
        <begin position="910"/>
        <end position="933"/>
    </location>
</feature>
<dbReference type="PRINTS" id="PR00702">
    <property type="entry name" value="ACRIFLAVINRP"/>
</dbReference>
<feature type="transmembrane region" description="Helical" evidence="2">
    <location>
        <begin position="328"/>
        <end position="347"/>
    </location>
</feature>
<keyword evidence="2" id="KW-1133">Transmembrane helix</keyword>
<evidence type="ECO:0000313" key="3">
    <source>
        <dbReference type="EMBL" id="KAA9130906.1"/>
    </source>
</evidence>
<dbReference type="InterPro" id="IPR027463">
    <property type="entry name" value="AcrB_DN_DC_subdom"/>
</dbReference>
<feature type="transmembrane region" description="Helical" evidence="2">
    <location>
        <begin position="385"/>
        <end position="406"/>
    </location>
</feature>
<feature type="transmembrane region" description="Helical" evidence="2">
    <location>
        <begin position="987"/>
        <end position="1012"/>
    </location>
</feature>
<dbReference type="PANTHER" id="PTHR32063:SF33">
    <property type="entry name" value="RND SUPERFAMILY EFFLUX PUMP PERMEASE COMPONENT"/>
    <property type="match status" value="1"/>
</dbReference>
<accession>A0A5N0TAQ9</accession>